<dbReference type="OrthoDB" id="2997350at2759"/>
<keyword evidence="2" id="KW-1185">Reference proteome</keyword>
<comment type="caution">
    <text evidence="1">The sequence shown here is derived from an EMBL/GenBank/DDBJ whole genome shotgun (WGS) entry which is preliminary data.</text>
</comment>
<gene>
    <name evidence="1" type="ORF">H0H81_007151</name>
</gene>
<accession>A0A9P7K590</accession>
<evidence type="ECO:0000313" key="2">
    <source>
        <dbReference type="Proteomes" id="UP000717328"/>
    </source>
</evidence>
<name>A0A9P7K590_9AGAR</name>
<dbReference type="Proteomes" id="UP000717328">
    <property type="component" value="Unassembled WGS sequence"/>
</dbReference>
<dbReference type="EMBL" id="JABCKI010005903">
    <property type="protein sequence ID" value="KAG5636690.1"/>
    <property type="molecule type" value="Genomic_DNA"/>
</dbReference>
<evidence type="ECO:0000313" key="1">
    <source>
        <dbReference type="EMBL" id="KAG5636690.1"/>
    </source>
</evidence>
<dbReference type="AlphaFoldDB" id="A0A9P7K590"/>
<protein>
    <submittedName>
        <fullName evidence="1">Uncharacterized protein</fullName>
    </submittedName>
</protein>
<sequence>MPTQHTYTKVSQRLSLRTYLSLAFLPAIKRSDSKSPLNSLIRRARAWPNYQEMHQKPGVRCLREILRTDTVKFVMLVRNYLDAYLANAYLVNEDMVDEADSPNLRLPGKGIVLYDDNDINLLSNIDNEEILLSVVQDYILGTVSDALRIAEGLEPDSPSATVWSFRQYSHLCLAHHARWDILALPGTDAHPLPLLVFFVPPWEFGTEDFTELTDAQRFQPPHALDAPATNAHKLWAVIHDTCLTRGRFFIVSNYTQWAFGELSPDDTQATITTAFEAPILAFNGKYRATPALGCNVIEMLVFWTRWALGPRP</sequence>
<proteinExistence type="predicted"/>
<reference evidence="1" key="2">
    <citation type="submission" date="2021-10" db="EMBL/GenBank/DDBJ databases">
        <title>Phylogenomics reveals ancestral predisposition of the termite-cultivated fungus Termitomyces towards a domesticated lifestyle.</title>
        <authorList>
            <person name="Auxier B."/>
            <person name="Grum-Grzhimaylo A."/>
            <person name="Cardenas M.E."/>
            <person name="Lodge J.D."/>
            <person name="Laessoe T."/>
            <person name="Pedersen O."/>
            <person name="Smith M.E."/>
            <person name="Kuyper T.W."/>
            <person name="Franco-Molano E.A."/>
            <person name="Baroni T.J."/>
            <person name="Aanen D.K."/>
        </authorList>
    </citation>
    <scope>NUCLEOTIDE SEQUENCE</scope>
    <source>
        <strain evidence="1">D49</strain>
    </source>
</reference>
<reference evidence="1" key="1">
    <citation type="submission" date="2021-02" db="EMBL/GenBank/DDBJ databases">
        <authorList>
            <person name="Nieuwenhuis M."/>
            <person name="Van De Peppel L.J.J."/>
        </authorList>
    </citation>
    <scope>NUCLEOTIDE SEQUENCE</scope>
    <source>
        <strain evidence="1">D49</strain>
    </source>
</reference>
<organism evidence="1 2">
    <name type="scientific">Sphagnurus paluster</name>
    <dbReference type="NCBI Taxonomy" id="117069"/>
    <lineage>
        <taxon>Eukaryota</taxon>
        <taxon>Fungi</taxon>
        <taxon>Dikarya</taxon>
        <taxon>Basidiomycota</taxon>
        <taxon>Agaricomycotina</taxon>
        <taxon>Agaricomycetes</taxon>
        <taxon>Agaricomycetidae</taxon>
        <taxon>Agaricales</taxon>
        <taxon>Tricholomatineae</taxon>
        <taxon>Lyophyllaceae</taxon>
        <taxon>Sphagnurus</taxon>
    </lineage>
</organism>